<dbReference type="PRINTS" id="PR00080">
    <property type="entry name" value="SDRFAMILY"/>
</dbReference>
<dbReference type="GO" id="GO:0016491">
    <property type="term" value="F:oxidoreductase activity"/>
    <property type="evidence" value="ECO:0007669"/>
    <property type="project" value="UniProtKB-KW"/>
</dbReference>
<organism evidence="4 5">
    <name type="scientific">Roridomyces roridus</name>
    <dbReference type="NCBI Taxonomy" id="1738132"/>
    <lineage>
        <taxon>Eukaryota</taxon>
        <taxon>Fungi</taxon>
        <taxon>Dikarya</taxon>
        <taxon>Basidiomycota</taxon>
        <taxon>Agaricomycotina</taxon>
        <taxon>Agaricomycetes</taxon>
        <taxon>Agaricomycetidae</taxon>
        <taxon>Agaricales</taxon>
        <taxon>Marasmiineae</taxon>
        <taxon>Mycenaceae</taxon>
        <taxon>Roridomyces</taxon>
    </lineage>
</organism>
<dbReference type="Proteomes" id="UP001221142">
    <property type="component" value="Unassembled WGS sequence"/>
</dbReference>
<dbReference type="Gene3D" id="3.40.50.720">
    <property type="entry name" value="NAD(P)-binding Rossmann-like Domain"/>
    <property type="match status" value="1"/>
</dbReference>
<dbReference type="Pfam" id="PF13561">
    <property type="entry name" value="adh_short_C2"/>
    <property type="match status" value="1"/>
</dbReference>
<reference evidence="4" key="1">
    <citation type="submission" date="2023-03" db="EMBL/GenBank/DDBJ databases">
        <title>Massive genome expansion in bonnet fungi (Mycena s.s.) driven by repeated elements and novel gene families across ecological guilds.</title>
        <authorList>
            <consortium name="Lawrence Berkeley National Laboratory"/>
            <person name="Harder C.B."/>
            <person name="Miyauchi S."/>
            <person name="Viragh M."/>
            <person name="Kuo A."/>
            <person name="Thoen E."/>
            <person name="Andreopoulos B."/>
            <person name="Lu D."/>
            <person name="Skrede I."/>
            <person name="Drula E."/>
            <person name="Henrissat B."/>
            <person name="Morin E."/>
            <person name="Kohler A."/>
            <person name="Barry K."/>
            <person name="LaButti K."/>
            <person name="Morin E."/>
            <person name="Salamov A."/>
            <person name="Lipzen A."/>
            <person name="Mereny Z."/>
            <person name="Hegedus B."/>
            <person name="Baldrian P."/>
            <person name="Stursova M."/>
            <person name="Weitz H."/>
            <person name="Taylor A."/>
            <person name="Grigoriev I.V."/>
            <person name="Nagy L.G."/>
            <person name="Martin F."/>
            <person name="Kauserud H."/>
        </authorList>
    </citation>
    <scope>NUCLEOTIDE SEQUENCE</scope>
    <source>
        <strain evidence="4">9284</strain>
    </source>
</reference>
<keyword evidence="3" id="KW-0560">Oxidoreductase</keyword>
<dbReference type="AlphaFoldDB" id="A0AAD7CC66"/>
<dbReference type="InterPro" id="IPR002347">
    <property type="entry name" value="SDR_fam"/>
</dbReference>
<keyword evidence="5" id="KW-1185">Reference proteome</keyword>
<evidence type="ECO:0000313" key="5">
    <source>
        <dbReference type="Proteomes" id="UP001221142"/>
    </source>
</evidence>
<comment type="similarity">
    <text evidence="1">Belongs to the short-chain dehydrogenases/reductases (SDR) family.</text>
</comment>
<dbReference type="PRINTS" id="PR00081">
    <property type="entry name" value="GDHRDH"/>
</dbReference>
<accession>A0AAD7CC66</accession>
<dbReference type="InterPro" id="IPR036291">
    <property type="entry name" value="NAD(P)-bd_dom_sf"/>
</dbReference>
<comment type="caution">
    <text evidence="4">The sequence shown here is derived from an EMBL/GenBank/DDBJ whole genome shotgun (WGS) entry which is preliminary data.</text>
</comment>
<evidence type="ECO:0000256" key="3">
    <source>
        <dbReference type="ARBA" id="ARBA00023002"/>
    </source>
</evidence>
<evidence type="ECO:0000256" key="1">
    <source>
        <dbReference type="ARBA" id="ARBA00006484"/>
    </source>
</evidence>
<evidence type="ECO:0000313" key="4">
    <source>
        <dbReference type="EMBL" id="KAJ7643676.1"/>
    </source>
</evidence>
<name>A0AAD7CC66_9AGAR</name>
<keyword evidence="2" id="KW-0521">NADP</keyword>
<gene>
    <name evidence="4" type="ORF">FB45DRAFT_975491</name>
</gene>
<evidence type="ECO:0000256" key="2">
    <source>
        <dbReference type="ARBA" id="ARBA00022857"/>
    </source>
</evidence>
<sequence length="273" mass="29165">MPDISIPSLFNVKGKIGTRRRRMIAEGFVRNGATVYIAARKEQQLKDAVHDMKQLAPAGGGVHYVVADVSSKAGCDTLISEFKKREATLHVLVNNSGLGWSGPFDDFPEAKGWDYVFNVNVKSVFYMTAGLSDYLSQGSTALDPGRVLNISSIASVQPANVDVMSKPEHGVWSYGPSKSAVNHLTSQLAVKLAPKFVTVNAILPGFFPNKATAGLTKFLAEVAESQPMGRVGATPDIAGLALFLASPAGAHVTGQRIIIDGGLSLFDFQRSKM</sequence>
<proteinExistence type="inferred from homology"/>
<protein>
    <recommendedName>
        <fullName evidence="6">NAD(P)-binding protein</fullName>
    </recommendedName>
</protein>
<evidence type="ECO:0008006" key="6">
    <source>
        <dbReference type="Google" id="ProtNLM"/>
    </source>
</evidence>
<dbReference type="InterPro" id="IPR052178">
    <property type="entry name" value="Sec_Metab_Biosynth_SDR"/>
</dbReference>
<dbReference type="SUPFAM" id="SSF51735">
    <property type="entry name" value="NAD(P)-binding Rossmann-fold domains"/>
    <property type="match status" value="1"/>
</dbReference>
<dbReference type="PANTHER" id="PTHR43618">
    <property type="entry name" value="7-ALPHA-HYDROXYSTEROID DEHYDROGENASE"/>
    <property type="match status" value="1"/>
</dbReference>
<dbReference type="EMBL" id="JARKIF010000003">
    <property type="protein sequence ID" value="KAJ7643676.1"/>
    <property type="molecule type" value="Genomic_DNA"/>
</dbReference>
<dbReference type="PANTHER" id="PTHR43618:SF8">
    <property type="entry name" value="7ALPHA-HYDROXYSTEROID DEHYDROGENASE"/>
    <property type="match status" value="1"/>
</dbReference>